<evidence type="ECO:0000313" key="2">
    <source>
        <dbReference type="EMBL" id="PMM54454.1"/>
    </source>
</evidence>
<name>A0A855IKN0_9VIBR</name>
<dbReference type="EMBL" id="MCZJ01000046">
    <property type="protein sequence ID" value="PMM54454.1"/>
    <property type="molecule type" value="Genomic_DNA"/>
</dbReference>
<evidence type="ECO:0000256" key="1">
    <source>
        <dbReference type="SAM" id="Phobius"/>
    </source>
</evidence>
<dbReference type="SUPFAM" id="SSF52309">
    <property type="entry name" value="N-(deoxy)ribosyltransferase-like"/>
    <property type="match status" value="1"/>
</dbReference>
<keyword evidence="1" id="KW-1133">Transmembrane helix</keyword>
<dbReference type="AlphaFoldDB" id="A0A855IKN0"/>
<organism evidence="2 3">
    <name type="scientific">Vibrio lentus</name>
    <dbReference type="NCBI Taxonomy" id="136468"/>
    <lineage>
        <taxon>Bacteria</taxon>
        <taxon>Pseudomonadati</taxon>
        <taxon>Pseudomonadota</taxon>
        <taxon>Gammaproteobacteria</taxon>
        <taxon>Vibrionales</taxon>
        <taxon>Vibrionaceae</taxon>
        <taxon>Vibrio</taxon>
    </lineage>
</organism>
<keyword evidence="1" id="KW-0812">Transmembrane</keyword>
<gene>
    <name evidence="2" type="ORF">BCT50_12295</name>
</gene>
<dbReference type="RefSeq" id="WP_102555076.1">
    <property type="nucleotide sequence ID" value="NZ_MCZJ01000046.1"/>
</dbReference>
<evidence type="ECO:0000313" key="3">
    <source>
        <dbReference type="Proteomes" id="UP000235554"/>
    </source>
</evidence>
<keyword evidence="1" id="KW-0472">Membrane</keyword>
<protein>
    <submittedName>
        <fullName evidence="2">Uncharacterized protein</fullName>
    </submittedName>
</protein>
<dbReference type="Gene3D" id="3.40.50.450">
    <property type="match status" value="1"/>
</dbReference>
<sequence>MDFLYYAQLITPVVLLIGVIVLFYIVKINKVSKDYENYKNDDFRQSMEQRIYELQRELSINKERFDSVNHLLSEVKYSNSNYISNYHGANTLSPESFLRNLGVSSNVRVDPKKVFVLTPFHPRFDSQYQVIRNTISNFGFSCVKGDDSKMSSAILSHIVSEIASSRVVVANLSGRNPNVFYELGIAHALGKPVLLVSETLDGIPFDIQSQRILTFTTENELASNLERWFIETVVSNT</sequence>
<accession>A0A855IKN0</accession>
<comment type="caution">
    <text evidence="2">The sequence shown here is derived from an EMBL/GenBank/DDBJ whole genome shotgun (WGS) entry which is preliminary data.</text>
</comment>
<proteinExistence type="predicted"/>
<reference evidence="3" key="1">
    <citation type="submission" date="2016-07" db="EMBL/GenBank/DDBJ databases">
        <title>Nontailed viruses are major unrecognized killers of bacteria in the ocean.</title>
        <authorList>
            <person name="Kauffman K."/>
            <person name="Hussain F."/>
            <person name="Yang J."/>
            <person name="Arevalo P."/>
            <person name="Brown J."/>
            <person name="Cutler M."/>
            <person name="Kelly L."/>
            <person name="Polz M.F."/>
        </authorList>
    </citation>
    <scope>NUCLEOTIDE SEQUENCE [LARGE SCALE GENOMIC DNA]</scope>
    <source>
        <strain evidence="3">10N.261.48.A1</strain>
    </source>
</reference>
<dbReference type="Proteomes" id="UP000235554">
    <property type="component" value="Unassembled WGS sequence"/>
</dbReference>
<feature type="transmembrane region" description="Helical" evidence="1">
    <location>
        <begin position="6"/>
        <end position="26"/>
    </location>
</feature>